<dbReference type="SUPFAM" id="SSF81383">
    <property type="entry name" value="F-box domain"/>
    <property type="match status" value="1"/>
</dbReference>
<reference evidence="2" key="1">
    <citation type="journal article" date="2020" name="Fungal Divers.">
        <title>Resolving the Mortierellaceae phylogeny through synthesis of multi-gene phylogenetics and phylogenomics.</title>
        <authorList>
            <person name="Vandepol N."/>
            <person name="Liber J."/>
            <person name="Desiro A."/>
            <person name="Na H."/>
            <person name="Kennedy M."/>
            <person name="Barry K."/>
            <person name="Grigoriev I.V."/>
            <person name="Miller A.N."/>
            <person name="O'Donnell K."/>
            <person name="Stajich J.E."/>
            <person name="Bonito G."/>
        </authorList>
    </citation>
    <scope>NUCLEOTIDE SEQUENCE</scope>
    <source>
        <strain evidence="2">NRRL 6426</strain>
    </source>
</reference>
<dbReference type="SUPFAM" id="SSF52047">
    <property type="entry name" value="RNI-like"/>
    <property type="match status" value="1"/>
</dbReference>
<protein>
    <recommendedName>
        <fullName evidence="1">F-box domain-containing protein</fullName>
    </recommendedName>
</protein>
<evidence type="ECO:0000313" key="2">
    <source>
        <dbReference type="EMBL" id="KAF9148057.1"/>
    </source>
</evidence>
<evidence type="ECO:0000313" key="3">
    <source>
        <dbReference type="Proteomes" id="UP000748756"/>
    </source>
</evidence>
<dbReference type="Proteomes" id="UP000748756">
    <property type="component" value="Unassembled WGS sequence"/>
</dbReference>
<sequence>MTGITTLPQEIISLVADYLDRRDRLRLARTCRMLYHSLIAQLWKKVYIQSNFPHFDFSLHGKRVDIPPDRPIITNTRLEEHAPFVQHLSFHGPFHPKYYAIVFPQLHTLGLYLDTSFHTPCDDTQATFNHALDMSMRAEQHRRRAELIRLNPTIKEIRIQTCEPQPTADFWDAISTTLNHPTRLYVAGLNRIEGETLNSFWKACNLFEEIYCWANNMDFTSLLSQLSFPRLRRISLQSPAKFQMGFCTEEQLAWFQQCPYLTKLHWTFDSYRFPSNKFAEALEQGTWQRLEDLSLDNLNQRDDALAATLAHLPALCCFRLRSSGFGHLTFAILRARLFDTIKVLDLTGILSFTSRMALEVLQECVHLEDFNGVIINAQEIDIEQRPWVCLGLKRLATIIAVDTEASSRKAFEALSKLSKLESLDLGTDVLDVWKLSDIVPESTYHLPWNLEHGLGRLSTLTKLRTVSLLGTIQELVTDEDVEWTAENLPALEEVEGRFSLDTDRQEKLAGILGRRGVLYFDIGRHRTEIY</sequence>
<evidence type="ECO:0000259" key="1">
    <source>
        <dbReference type="PROSITE" id="PS50181"/>
    </source>
</evidence>
<dbReference type="EMBL" id="JAAAUQ010000716">
    <property type="protein sequence ID" value="KAF9148057.1"/>
    <property type="molecule type" value="Genomic_DNA"/>
</dbReference>
<gene>
    <name evidence="2" type="ORF">BG015_010235</name>
</gene>
<dbReference type="AlphaFoldDB" id="A0A9P5V980"/>
<dbReference type="OrthoDB" id="2335874at2759"/>
<comment type="caution">
    <text evidence="2">The sequence shown here is derived from an EMBL/GenBank/DDBJ whole genome shotgun (WGS) entry which is preliminary data.</text>
</comment>
<dbReference type="Pfam" id="PF12937">
    <property type="entry name" value="F-box-like"/>
    <property type="match status" value="1"/>
</dbReference>
<keyword evidence="3" id="KW-1185">Reference proteome</keyword>
<accession>A0A9P5V980</accession>
<name>A0A9P5V980_9FUNG</name>
<organism evidence="2 3">
    <name type="scientific">Linnemannia schmuckeri</name>
    <dbReference type="NCBI Taxonomy" id="64567"/>
    <lineage>
        <taxon>Eukaryota</taxon>
        <taxon>Fungi</taxon>
        <taxon>Fungi incertae sedis</taxon>
        <taxon>Mucoromycota</taxon>
        <taxon>Mortierellomycotina</taxon>
        <taxon>Mortierellomycetes</taxon>
        <taxon>Mortierellales</taxon>
        <taxon>Mortierellaceae</taxon>
        <taxon>Linnemannia</taxon>
    </lineage>
</organism>
<dbReference type="InterPro" id="IPR032675">
    <property type="entry name" value="LRR_dom_sf"/>
</dbReference>
<dbReference type="InterPro" id="IPR036047">
    <property type="entry name" value="F-box-like_dom_sf"/>
</dbReference>
<dbReference type="Gene3D" id="3.80.10.10">
    <property type="entry name" value="Ribonuclease Inhibitor"/>
    <property type="match status" value="1"/>
</dbReference>
<proteinExistence type="predicted"/>
<feature type="domain" description="F-box" evidence="1">
    <location>
        <begin position="1"/>
        <end position="46"/>
    </location>
</feature>
<dbReference type="InterPro" id="IPR001810">
    <property type="entry name" value="F-box_dom"/>
</dbReference>
<dbReference type="PROSITE" id="PS50181">
    <property type="entry name" value="FBOX"/>
    <property type="match status" value="1"/>
</dbReference>